<dbReference type="GO" id="GO:0042602">
    <property type="term" value="F:riboflavin reductase (NADPH) activity"/>
    <property type="evidence" value="ECO:0007669"/>
    <property type="project" value="TreeGrafter"/>
</dbReference>
<organism evidence="3 4">
    <name type="scientific">Alicyclobacillus vulcanalis</name>
    <dbReference type="NCBI Taxonomy" id="252246"/>
    <lineage>
        <taxon>Bacteria</taxon>
        <taxon>Bacillati</taxon>
        <taxon>Bacillota</taxon>
        <taxon>Bacilli</taxon>
        <taxon>Bacillales</taxon>
        <taxon>Alicyclobacillaceae</taxon>
        <taxon>Alicyclobacillus</taxon>
    </lineage>
</organism>
<dbReference type="InterPro" id="IPR002563">
    <property type="entry name" value="Flavin_Rdtase-like_dom"/>
</dbReference>
<dbReference type="STRING" id="252246.SAMN05421799_11125"/>
<dbReference type="SMART" id="SM00903">
    <property type="entry name" value="Flavin_Reduct"/>
    <property type="match status" value="1"/>
</dbReference>
<dbReference type="EMBL" id="FTOO01000011">
    <property type="protein sequence ID" value="SIT05099.1"/>
    <property type="molecule type" value="Genomic_DNA"/>
</dbReference>
<dbReference type="SUPFAM" id="SSF50475">
    <property type="entry name" value="FMN-binding split barrel"/>
    <property type="match status" value="1"/>
</dbReference>
<dbReference type="Proteomes" id="UP000186156">
    <property type="component" value="Unassembled WGS sequence"/>
</dbReference>
<keyword evidence="4" id="KW-1185">Reference proteome</keyword>
<dbReference type="GO" id="GO:0006208">
    <property type="term" value="P:pyrimidine nucleobase catabolic process"/>
    <property type="evidence" value="ECO:0007669"/>
    <property type="project" value="TreeGrafter"/>
</dbReference>
<proteinExistence type="predicted"/>
<evidence type="ECO:0000313" key="4">
    <source>
        <dbReference type="Proteomes" id="UP000186156"/>
    </source>
</evidence>
<sequence>MDGSILAKGGTFMTGVDATEFRRACGLFTTGVTVVTTSVGHQVHGMTANSFTSVSLDPPLILICVDTRSRMAPLLTEEKAFTVNVLGHHQEDVSRHFAGAAVGWRGTFVPFGNSVRLDDCLAALACEVYARYPAGDHAIVVGRVTDIYRQERGNPLVFWRGGYTSLAKDLPGSACLGKIV</sequence>
<keyword evidence="1" id="KW-0560">Oxidoreductase</keyword>
<dbReference type="PANTHER" id="PTHR30466">
    <property type="entry name" value="FLAVIN REDUCTASE"/>
    <property type="match status" value="1"/>
</dbReference>
<feature type="domain" description="Flavin reductase like" evidence="2">
    <location>
        <begin position="25"/>
        <end position="165"/>
    </location>
</feature>
<evidence type="ECO:0000256" key="1">
    <source>
        <dbReference type="ARBA" id="ARBA00023002"/>
    </source>
</evidence>
<accession>A0A1N7P3T5</accession>
<dbReference type="Gene3D" id="2.30.110.10">
    <property type="entry name" value="Electron Transport, Fmn-binding Protein, Chain A"/>
    <property type="match status" value="1"/>
</dbReference>
<dbReference type="Pfam" id="PF01613">
    <property type="entry name" value="Flavin_Reduct"/>
    <property type="match status" value="1"/>
</dbReference>
<gene>
    <name evidence="3" type="ORF">SAMN05421799_11125</name>
</gene>
<dbReference type="InterPro" id="IPR012349">
    <property type="entry name" value="Split_barrel_FMN-bd"/>
</dbReference>
<protein>
    <submittedName>
        <fullName evidence="3">NADH-FMN oxidoreductase RutF, flavin reductase (DIM6/NTAB) family</fullName>
    </submittedName>
</protein>
<dbReference type="GO" id="GO:0010181">
    <property type="term" value="F:FMN binding"/>
    <property type="evidence" value="ECO:0007669"/>
    <property type="project" value="InterPro"/>
</dbReference>
<evidence type="ECO:0000313" key="3">
    <source>
        <dbReference type="EMBL" id="SIT05099.1"/>
    </source>
</evidence>
<dbReference type="InterPro" id="IPR050268">
    <property type="entry name" value="NADH-dep_flavin_reductase"/>
</dbReference>
<reference evidence="4" key="1">
    <citation type="submission" date="2017-01" db="EMBL/GenBank/DDBJ databases">
        <authorList>
            <person name="Varghese N."/>
            <person name="Submissions S."/>
        </authorList>
    </citation>
    <scope>NUCLEOTIDE SEQUENCE [LARGE SCALE GENOMIC DNA]</scope>
    <source>
        <strain evidence="4">DSM 16176</strain>
    </source>
</reference>
<dbReference type="PANTHER" id="PTHR30466:SF1">
    <property type="entry name" value="FMN REDUCTASE (NADH) RUTF"/>
    <property type="match status" value="1"/>
</dbReference>
<evidence type="ECO:0000259" key="2">
    <source>
        <dbReference type="SMART" id="SM00903"/>
    </source>
</evidence>
<name>A0A1N7P3T5_9BACL</name>
<dbReference type="AlphaFoldDB" id="A0A1N7P3T5"/>